<comment type="caution">
    <text evidence="1">The sequence shown here is derived from an EMBL/GenBank/DDBJ whole genome shotgun (WGS) entry which is preliminary data.</text>
</comment>
<dbReference type="AlphaFoldDB" id="X7ZXF1"/>
<organism evidence="1">
    <name type="scientific">Mycobacterium xenopi 4042</name>
    <dbReference type="NCBI Taxonomy" id="1299334"/>
    <lineage>
        <taxon>Bacteria</taxon>
        <taxon>Bacillati</taxon>
        <taxon>Actinomycetota</taxon>
        <taxon>Actinomycetes</taxon>
        <taxon>Mycobacteriales</taxon>
        <taxon>Mycobacteriaceae</taxon>
        <taxon>Mycobacterium</taxon>
    </lineage>
</organism>
<evidence type="ECO:0000313" key="1">
    <source>
        <dbReference type="EMBL" id="EUA23413.1"/>
    </source>
</evidence>
<reference evidence="1" key="1">
    <citation type="submission" date="2014-01" db="EMBL/GenBank/DDBJ databases">
        <authorList>
            <person name="Brown-Elliot B."/>
            <person name="Wallace R."/>
            <person name="Lenaerts A."/>
            <person name="Ordway D."/>
            <person name="DeGroote M.A."/>
            <person name="Parker T."/>
            <person name="Sizemore C."/>
            <person name="Tallon L.J."/>
            <person name="Sadzewicz L.K."/>
            <person name="Sengamalay N."/>
            <person name="Fraser C.M."/>
            <person name="Hine E."/>
            <person name="Shefchek K.A."/>
            <person name="Das S.P."/>
            <person name="Tettelin H."/>
        </authorList>
    </citation>
    <scope>NUCLEOTIDE SEQUENCE [LARGE SCALE GENOMIC DNA]</scope>
    <source>
        <strain evidence="1">4042</strain>
    </source>
</reference>
<sequence length="79" mass="8132">MIMVGERLATVPGGLSAAARLADATGARLAWVPRRAGERGALEAGALPNLLPGGRPTAVPGETLQVSLPLRVMGAWMRC</sequence>
<accession>X7ZXF1</accession>
<dbReference type="EMBL" id="JAOB01000069">
    <property type="protein sequence ID" value="EUA23413.1"/>
    <property type="molecule type" value="Genomic_DNA"/>
</dbReference>
<proteinExistence type="predicted"/>
<protein>
    <submittedName>
        <fullName evidence="1">Uncharacterized protein</fullName>
    </submittedName>
</protein>
<gene>
    <name evidence="1" type="ORF">I553_5566</name>
</gene>
<dbReference type="PATRIC" id="fig|1299334.3.peg.7516"/>
<name>X7ZXF1_MYCXE</name>